<accession>A0A450SNC4</accession>
<reference evidence="1" key="1">
    <citation type="submission" date="2019-02" db="EMBL/GenBank/DDBJ databases">
        <authorList>
            <person name="Gruber-Vodicka R. H."/>
            <person name="Seah K. B. B."/>
        </authorList>
    </citation>
    <scope>NUCLEOTIDE SEQUENCE</scope>
    <source>
        <strain evidence="1">BECK_DK47</strain>
    </source>
</reference>
<proteinExistence type="predicted"/>
<dbReference type="EMBL" id="CAADEX010000051">
    <property type="protein sequence ID" value="VFJ55238.1"/>
    <property type="molecule type" value="Genomic_DNA"/>
</dbReference>
<protein>
    <submittedName>
        <fullName evidence="1">Uncharacterized protein</fullName>
    </submittedName>
</protein>
<evidence type="ECO:0000313" key="1">
    <source>
        <dbReference type="EMBL" id="VFJ55238.1"/>
    </source>
</evidence>
<sequence>MPESYPVPVSWRYVARPRPRPKTQTTKIKRGRDESFTILLFPVILDLLPGARVILSFQRNQGEFGRSSTCSEKRRSRKIDSRVQVHPLWVLARKKPVCNSSSEIDMPARMFESDPKPKTHPQKPKRVSTEYTELTEKPDIPSVFSVLLSDHFLTYRKNKVSEFLQWCIRKGHRWERRSPGRKFCPKGIMFFFVNVFGNHGRRRKIIMLFWLPIP</sequence>
<organism evidence="1">
    <name type="scientific">Candidatus Kentrum sp. DK</name>
    <dbReference type="NCBI Taxonomy" id="2126562"/>
    <lineage>
        <taxon>Bacteria</taxon>
        <taxon>Pseudomonadati</taxon>
        <taxon>Pseudomonadota</taxon>
        <taxon>Gammaproteobacteria</taxon>
        <taxon>Candidatus Kentrum</taxon>
    </lineage>
</organism>
<gene>
    <name evidence="1" type="ORF">BECKDK2373B_GA0170837_105112</name>
</gene>
<name>A0A450SNC4_9GAMM</name>
<dbReference type="AlphaFoldDB" id="A0A450SNC4"/>